<dbReference type="InterPro" id="IPR004369">
    <property type="entry name" value="Prolyl-tRNA_editing_YbaK/EbsC"/>
</dbReference>
<dbReference type="GO" id="GO:0006412">
    <property type="term" value="P:translation"/>
    <property type="evidence" value="ECO:0007669"/>
    <property type="project" value="UniProtKB-KW"/>
</dbReference>
<dbReference type="NCBIfam" id="TIGR00011">
    <property type="entry name" value="YbaK_EbsC"/>
    <property type="match status" value="1"/>
</dbReference>
<evidence type="ECO:0000259" key="5">
    <source>
        <dbReference type="Pfam" id="PF04073"/>
    </source>
</evidence>
<comment type="caution">
    <text evidence="6">The sequence shown here is derived from an EMBL/GenBank/DDBJ whole genome shotgun (WGS) entry which is preliminary data.</text>
</comment>
<sequence length="162" mass="17302">MAKKVAKTNAARILDKEDVAHEVLQYDPQDGKIDGVSVAAKIGYPAETVYKTLVAAGSSKQHYVFIIPVAEELDLKAAAKAAGEKKIEMVPVKEILNLTGYIRGGCSPLGMKKPFPSFLARQAESLDEIIVSAGKIGMQLKLAPEDLIKTMNGQYADVTAAG</sequence>
<dbReference type="InterPro" id="IPR036754">
    <property type="entry name" value="YbaK/aa-tRNA-synt-asso_dom_sf"/>
</dbReference>
<dbReference type="Proteomes" id="UP000525923">
    <property type="component" value="Unassembled WGS sequence"/>
</dbReference>
<dbReference type="PIRSF" id="PIRSF006181">
    <property type="entry name" value="EbsC_YbaK"/>
    <property type="match status" value="1"/>
</dbReference>
<dbReference type="GO" id="GO:0002161">
    <property type="term" value="F:aminoacyl-tRNA deacylase activity"/>
    <property type="evidence" value="ECO:0007669"/>
    <property type="project" value="InterPro"/>
</dbReference>
<evidence type="ECO:0000313" key="6">
    <source>
        <dbReference type="EMBL" id="MBB5179540.1"/>
    </source>
</evidence>
<evidence type="ECO:0000256" key="4">
    <source>
        <dbReference type="PIRNR" id="PIRNR006181"/>
    </source>
</evidence>
<dbReference type="PANTHER" id="PTHR30411">
    <property type="entry name" value="CYTOPLASMIC PROTEIN"/>
    <property type="match status" value="1"/>
</dbReference>
<reference evidence="6 7" key="1">
    <citation type="submission" date="2020-08" db="EMBL/GenBank/DDBJ databases">
        <title>Genomic Encyclopedia of Type Strains, Phase IV (KMG-IV): sequencing the most valuable type-strain genomes for metagenomic binning, comparative biology and taxonomic classification.</title>
        <authorList>
            <person name="Goeker M."/>
        </authorList>
    </citation>
    <scope>NUCLEOTIDE SEQUENCE [LARGE SCALE GENOMIC DNA]</scope>
    <source>
        <strain evidence="6 7">DSM 15895</strain>
    </source>
</reference>
<keyword evidence="3 4" id="KW-0456">Lyase</keyword>
<evidence type="ECO:0000256" key="1">
    <source>
        <dbReference type="ARBA" id="ARBA00009798"/>
    </source>
</evidence>
<evidence type="ECO:0000313" key="7">
    <source>
        <dbReference type="Proteomes" id="UP000525923"/>
    </source>
</evidence>
<keyword evidence="6" id="KW-0378">Hydrolase</keyword>
<dbReference type="OrthoDB" id="9809296at2"/>
<comment type="similarity">
    <text evidence="1 4">Belongs to the prolyl-tRNA editing family. YbaK/EbsC subfamily.</text>
</comment>
<keyword evidence="7" id="KW-1185">Reference proteome</keyword>
<evidence type="ECO:0000256" key="2">
    <source>
        <dbReference type="ARBA" id="ARBA00022917"/>
    </source>
</evidence>
<dbReference type="EC" id="4.2.-.-" evidence="4"/>
<keyword evidence="2 4" id="KW-0648">Protein biosynthesis</keyword>
<dbReference type="InterPro" id="IPR007214">
    <property type="entry name" value="YbaK/aa-tRNA-synth-assoc-dom"/>
</dbReference>
<gene>
    <name evidence="6" type="ORF">HNQ44_000964</name>
</gene>
<dbReference type="Pfam" id="PF04073">
    <property type="entry name" value="tRNA_edit"/>
    <property type="match status" value="1"/>
</dbReference>
<organism evidence="6 7">
    <name type="scientific">Planococcus koreensis</name>
    <dbReference type="NCBI Taxonomy" id="112331"/>
    <lineage>
        <taxon>Bacteria</taxon>
        <taxon>Bacillati</taxon>
        <taxon>Bacillota</taxon>
        <taxon>Bacilli</taxon>
        <taxon>Bacillales</taxon>
        <taxon>Caryophanaceae</taxon>
        <taxon>Planococcus</taxon>
    </lineage>
</organism>
<dbReference type="AlphaFoldDB" id="A0A7W8CT64"/>
<name>A0A7W8CT64_9BACL</name>
<dbReference type="RefSeq" id="WP_135500858.1">
    <property type="nucleotide sequence ID" value="NZ_CP181055.1"/>
</dbReference>
<dbReference type="CDD" id="cd00002">
    <property type="entry name" value="YbaK_deacylase"/>
    <property type="match status" value="1"/>
</dbReference>
<feature type="domain" description="YbaK/aminoacyl-tRNA synthetase-associated" evidence="5">
    <location>
        <begin position="38"/>
        <end position="149"/>
    </location>
</feature>
<protein>
    <recommendedName>
        <fullName evidence="4">Cys-tRNA(Pro)/Cys-tRNA(Cys) deacylase</fullName>
        <ecNumber evidence="4">4.2.-.-</ecNumber>
    </recommendedName>
</protein>
<evidence type="ECO:0000256" key="3">
    <source>
        <dbReference type="ARBA" id="ARBA00023239"/>
    </source>
</evidence>
<dbReference type="PANTHER" id="PTHR30411:SF0">
    <property type="entry name" value="CYS-TRNA(PRO)_CYS-TRNA(CYS) DEACYLASE YBAK"/>
    <property type="match status" value="1"/>
</dbReference>
<accession>A0A7W8CT64</accession>
<dbReference type="GO" id="GO:0016829">
    <property type="term" value="F:lyase activity"/>
    <property type="evidence" value="ECO:0007669"/>
    <property type="project" value="UniProtKB-KW"/>
</dbReference>
<dbReference type="SUPFAM" id="SSF55826">
    <property type="entry name" value="YbaK/ProRS associated domain"/>
    <property type="match status" value="1"/>
</dbReference>
<dbReference type="EMBL" id="JACHHE010000002">
    <property type="protein sequence ID" value="MBB5179540.1"/>
    <property type="molecule type" value="Genomic_DNA"/>
</dbReference>
<proteinExistence type="inferred from homology"/>
<dbReference type="Gene3D" id="3.90.960.10">
    <property type="entry name" value="YbaK/aminoacyl-tRNA synthetase-associated domain"/>
    <property type="match status" value="1"/>
</dbReference>